<dbReference type="Pfam" id="PF00583">
    <property type="entry name" value="Acetyltransf_1"/>
    <property type="match status" value="1"/>
</dbReference>
<dbReference type="EMBL" id="FNCN01000003">
    <property type="protein sequence ID" value="SDG31042.1"/>
    <property type="molecule type" value="Genomic_DNA"/>
</dbReference>
<reference evidence="4 5" key="1">
    <citation type="submission" date="2016-10" db="EMBL/GenBank/DDBJ databases">
        <authorList>
            <person name="de Groot N.N."/>
        </authorList>
    </citation>
    <scope>NUCLEOTIDE SEQUENCE [LARGE SCALE GENOMIC DNA]</scope>
    <source>
        <strain evidence="4 5">CPCC 201354</strain>
    </source>
</reference>
<keyword evidence="4" id="KW-0687">Ribonucleoprotein</keyword>
<name>A0A1G7T7J3_9ACTN</name>
<dbReference type="AlphaFoldDB" id="A0A1G7T7J3"/>
<gene>
    <name evidence="4" type="ORF">SAMN05421505_103135</name>
</gene>
<dbReference type="PROSITE" id="PS51186">
    <property type="entry name" value="GNAT"/>
    <property type="match status" value="1"/>
</dbReference>
<dbReference type="PANTHER" id="PTHR43877">
    <property type="entry name" value="AMINOALKYLPHOSPHONATE N-ACETYLTRANSFERASE-RELATED-RELATED"/>
    <property type="match status" value="1"/>
</dbReference>
<dbReference type="GO" id="GO:0005840">
    <property type="term" value="C:ribosome"/>
    <property type="evidence" value="ECO:0007669"/>
    <property type="project" value="UniProtKB-KW"/>
</dbReference>
<dbReference type="SUPFAM" id="SSF55729">
    <property type="entry name" value="Acyl-CoA N-acyltransferases (Nat)"/>
    <property type="match status" value="1"/>
</dbReference>
<keyword evidence="2" id="KW-0012">Acyltransferase</keyword>
<organism evidence="4 5">
    <name type="scientific">Sinosporangium album</name>
    <dbReference type="NCBI Taxonomy" id="504805"/>
    <lineage>
        <taxon>Bacteria</taxon>
        <taxon>Bacillati</taxon>
        <taxon>Actinomycetota</taxon>
        <taxon>Actinomycetes</taxon>
        <taxon>Streptosporangiales</taxon>
        <taxon>Streptosporangiaceae</taxon>
        <taxon>Sinosporangium</taxon>
    </lineage>
</organism>
<keyword evidence="1" id="KW-0808">Transferase</keyword>
<evidence type="ECO:0000313" key="4">
    <source>
        <dbReference type="EMBL" id="SDG31042.1"/>
    </source>
</evidence>
<keyword evidence="4" id="KW-0689">Ribosomal protein</keyword>
<evidence type="ECO:0000256" key="2">
    <source>
        <dbReference type="ARBA" id="ARBA00023315"/>
    </source>
</evidence>
<protein>
    <submittedName>
        <fullName evidence="4">Ribosomal protein S18 acetylase RimI</fullName>
    </submittedName>
</protein>
<dbReference type="InterPro" id="IPR016181">
    <property type="entry name" value="Acyl_CoA_acyltransferase"/>
</dbReference>
<dbReference type="Proteomes" id="UP000198923">
    <property type="component" value="Unassembled WGS sequence"/>
</dbReference>
<sequence length="165" mass="18609">MSLTVRRYHSSDLPAVQVMHRLCLAQVGLAPGDGVYYDDDFPRIHQIYIADRGEFLVGESAGRVVAMGALRRIDEERAEICRMRVHPDFQRRRFGTEILRRLEERAVELGYRRIRVDTTLNQAAALALYRKFGWVETGRELVGGLIVVYGEKVIGPAFGAGHGPV</sequence>
<evidence type="ECO:0000256" key="1">
    <source>
        <dbReference type="ARBA" id="ARBA00022679"/>
    </source>
</evidence>
<dbReference type="InterPro" id="IPR000182">
    <property type="entry name" value="GNAT_dom"/>
</dbReference>
<dbReference type="OrthoDB" id="9796381at2"/>
<dbReference type="STRING" id="504805.SAMN05421505_103135"/>
<dbReference type="InterPro" id="IPR050832">
    <property type="entry name" value="Bact_Acetyltransf"/>
</dbReference>
<keyword evidence="5" id="KW-1185">Reference proteome</keyword>
<dbReference type="GO" id="GO:0016747">
    <property type="term" value="F:acyltransferase activity, transferring groups other than amino-acyl groups"/>
    <property type="evidence" value="ECO:0007669"/>
    <property type="project" value="InterPro"/>
</dbReference>
<evidence type="ECO:0000313" key="5">
    <source>
        <dbReference type="Proteomes" id="UP000198923"/>
    </source>
</evidence>
<dbReference type="CDD" id="cd04301">
    <property type="entry name" value="NAT_SF"/>
    <property type="match status" value="1"/>
</dbReference>
<dbReference type="RefSeq" id="WP_093168336.1">
    <property type="nucleotide sequence ID" value="NZ_FNCN01000003.1"/>
</dbReference>
<dbReference type="Gene3D" id="3.40.630.30">
    <property type="match status" value="1"/>
</dbReference>
<feature type="domain" description="N-acetyltransferase" evidence="3">
    <location>
        <begin position="3"/>
        <end position="155"/>
    </location>
</feature>
<evidence type="ECO:0000259" key="3">
    <source>
        <dbReference type="PROSITE" id="PS51186"/>
    </source>
</evidence>
<accession>A0A1G7T7J3</accession>
<proteinExistence type="predicted"/>